<reference evidence="3 4" key="1">
    <citation type="submission" date="2018-06" db="EMBL/GenBank/DDBJ databases">
        <title>Genomic Encyclopedia of Type Strains, Phase IV (KMG-IV): sequencing the most valuable type-strain genomes for metagenomic binning, comparative biology and taxonomic classification.</title>
        <authorList>
            <person name="Goeker M."/>
        </authorList>
    </citation>
    <scope>NUCLEOTIDE SEQUENCE [LARGE SCALE GENOMIC DNA]</scope>
    <source>
        <strain evidence="3 4">DSM 26720</strain>
    </source>
</reference>
<dbReference type="InterPro" id="IPR018392">
    <property type="entry name" value="LysM"/>
</dbReference>
<dbReference type="Pfam" id="PF01476">
    <property type="entry name" value="LysM"/>
    <property type="match status" value="1"/>
</dbReference>
<evidence type="ECO:0000256" key="1">
    <source>
        <dbReference type="SAM" id="MobiDB-lite"/>
    </source>
</evidence>
<dbReference type="AlphaFoldDB" id="A0A364K0B7"/>
<feature type="compositionally biased region" description="Low complexity" evidence="1">
    <location>
        <begin position="111"/>
        <end position="121"/>
    </location>
</feature>
<dbReference type="InterPro" id="IPR052196">
    <property type="entry name" value="Bact_Kbp"/>
</dbReference>
<dbReference type="Proteomes" id="UP000249453">
    <property type="component" value="Unassembled WGS sequence"/>
</dbReference>
<evidence type="ECO:0000313" key="3">
    <source>
        <dbReference type="EMBL" id="RAK34259.1"/>
    </source>
</evidence>
<feature type="region of interest" description="Disordered" evidence="1">
    <location>
        <begin position="89"/>
        <end position="121"/>
    </location>
</feature>
<name>A0A364K0B7_9HYPH</name>
<gene>
    <name evidence="3" type="ORF">C7374_101593</name>
</gene>
<feature type="region of interest" description="Disordered" evidence="1">
    <location>
        <begin position="233"/>
        <end position="269"/>
    </location>
</feature>
<dbReference type="PROSITE" id="PS51782">
    <property type="entry name" value="LYSM"/>
    <property type="match status" value="1"/>
</dbReference>
<sequence>MRNFSYVLLGFLLVLLLGGGVLYWTTMTPEDQVSQAEVVPAASSQDAVKSTSANSALADSTLAQSAPTQSNLDEAPSSLLDAALKSTDATAPDTAIGETGQTTETDNIEPDATAQPAPKAEAADTIVPQFDILRVEPDGSVVIAGRAAPDSKVDVIAGSRLLGSSKAGTNGDFAIVLDRALNGGDHQLVLRATVADSNVATSSQTAIVSVPANSDGQVLALVEEPGQASRLITRPEPASEPQEIHKTPDATTNSAERGSRVVTKNNPVGPVTTSTDVPISIEAVEIEGQKVFVAGSAHGAKGPQNTVSVKANDIVLGVSPVTPEGRFLIQSQQPLAVGDYIIRADLLDSAGRVIGTARVPFRRVAGENLSAVATATNQQSQEPADGGTPEELQKVDGSVIIRRGDNLWTISKRTYGHGLRYTTIYLANRDQIKNPDLIWPGQVFVMPQEPLPEAEVKRQLNTTQN</sequence>
<dbReference type="PANTHER" id="PTHR34700:SF4">
    <property type="entry name" value="PHAGE-LIKE ELEMENT PBSX PROTEIN XKDP"/>
    <property type="match status" value="1"/>
</dbReference>
<feature type="compositionally biased region" description="Polar residues" evidence="1">
    <location>
        <begin position="249"/>
        <end position="269"/>
    </location>
</feature>
<dbReference type="Gene3D" id="3.10.350.10">
    <property type="entry name" value="LysM domain"/>
    <property type="match status" value="1"/>
</dbReference>
<evidence type="ECO:0000313" key="4">
    <source>
        <dbReference type="Proteomes" id="UP000249453"/>
    </source>
</evidence>
<evidence type="ECO:0000259" key="2">
    <source>
        <dbReference type="PROSITE" id="PS51782"/>
    </source>
</evidence>
<protein>
    <submittedName>
        <fullName evidence="3">Nucleoid-associated protein YgaU</fullName>
    </submittedName>
</protein>
<proteinExistence type="predicted"/>
<organism evidence="3 4">
    <name type="scientific">Falsochrobactrum ovis</name>
    <dbReference type="NCBI Taxonomy" id="1293442"/>
    <lineage>
        <taxon>Bacteria</taxon>
        <taxon>Pseudomonadati</taxon>
        <taxon>Pseudomonadota</taxon>
        <taxon>Alphaproteobacteria</taxon>
        <taxon>Hyphomicrobiales</taxon>
        <taxon>Brucellaceae</taxon>
        <taxon>Falsochrobactrum</taxon>
    </lineage>
</organism>
<dbReference type="EMBL" id="QLMK01000001">
    <property type="protein sequence ID" value="RAK34259.1"/>
    <property type="molecule type" value="Genomic_DNA"/>
</dbReference>
<dbReference type="PANTHER" id="PTHR34700">
    <property type="entry name" value="POTASSIUM BINDING PROTEIN KBP"/>
    <property type="match status" value="1"/>
</dbReference>
<dbReference type="RefSeq" id="WP_342634709.1">
    <property type="nucleotide sequence ID" value="NZ_JBHEEY010000001.1"/>
</dbReference>
<dbReference type="InterPro" id="IPR036779">
    <property type="entry name" value="LysM_dom_sf"/>
</dbReference>
<feature type="domain" description="LysM" evidence="2">
    <location>
        <begin position="397"/>
        <end position="446"/>
    </location>
</feature>
<dbReference type="SMART" id="SM00257">
    <property type="entry name" value="LysM"/>
    <property type="match status" value="1"/>
</dbReference>
<accession>A0A364K0B7</accession>
<dbReference type="CDD" id="cd00118">
    <property type="entry name" value="LysM"/>
    <property type="match status" value="1"/>
</dbReference>
<keyword evidence="4" id="KW-1185">Reference proteome</keyword>
<comment type="caution">
    <text evidence="3">The sequence shown here is derived from an EMBL/GenBank/DDBJ whole genome shotgun (WGS) entry which is preliminary data.</text>
</comment>